<comment type="caution">
    <text evidence="2">The sequence shown here is derived from an EMBL/GenBank/DDBJ whole genome shotgun (WGS) entry which is preliminary data.</text>
</comment>
<feature type="region of interest" description="Disordered" evidence="1">
    <location>
        <begin position="132"/>
        <end position="158"/>
    </location>
</feature>
<evidence type="ECO:0000313" key="2">
    <source>
        <dbReference type="EMBL" id="KXB33968.1"/>
    </source>
</evidence>
<dbReference type="Pfam" id="PF04404">
    <property type="entry name" value="ERF"/>
    <property type="match status" value="1"/>
</dbReference>
<dbReference type="AlphaFoldDB" id="A0A133XSR1"/>
<accession>A0A133XSR1</accession>
<dbReference type="Proteomes" id="UP000070422">
    <property type="component" value="Unassembled WGS sequence"/>
</dbReference>
<reference evidence="2 3" key="1">
    <citation type="submission" date="2016-01" db="EMBL/GenBank/DDBJ databases">
        <authorList>
            <person name="Oliw E.H."/>
        </authorList>
    </citation>
    <scope>NUCLEOTIDE SEQUENCE [LARGE SCALE GENOMIC DNA]</scope>
    <source>
        <strain evidence="2 3">KA00635</strain>
    </source>
</reference>
<dbReference type="EMBL" id="LSCQ01000088">
    <property type="protein sequence ID" value="KXB33968.1"/>
    <property type="molecule type" value="Genomic_DNA"/>
</dbReference>
<evidence type="ECO:0000313" key="3">
    <source>
        <dbReference type="Proteomes" id="UP000070422"/>
    </source>
</evidence>
<protein>
    <submittedName>
        <fullName evidence="2">Erf family protein</fullName>
    </submittedName>
</protein>
<organism evidence="2 3">
    <name type="scientific">Aerococcus christensenii</name>
    <dbReference type="NCBI Taxonomy" id="87541"/>
    <lineage>
        <taxon>Bacteria</taxon>
        <taxon>Bacillati</taxon>
        <taxon>Bacillota</taxon>
        <taxon>Bacilli</taxon>
        <taxon>Lactobacillales</taxon>
        <taxon>Aerococcaceae</taxon>
        <taxon>Aerococcus</taxon>
    </lineage>
</organism>
<name>A0A133XSR1_9LACT</name>
<dbReference type="PATRIC" id="fig|87541.4.peg.1566"/>
<dbReference type="OrthoDB" id="1625426at2"/>
<gene>
    <name evidence="2" type="ORF">HMPREF3187_01577</name>
</gene>
<evidence type="ECO:0000256" key="1">
    <source>
        <dbReference type="SAM" id="MobiDB-lite"/>
    </source>
</evidence>
<feature type="compositionally biased region" description="Polar residues" evidence="1">
    <location>
        <begin position="142"/>
        <end position="154"/>
    </location>
</feature>
<sequence>MKKVENIYTKLSKVQSELKAPKSQYNSFGKYKYRSLEDIWEGVKPLLAEYKLACFFNDSIEKVEDRYYLIAEVTLVNTENSEEKIVAKAMAREPISKKGMDEAQITGATSSYARKYALNGLFAIDDTKDADAQEPVKKSTKRSSSPRAKPSQSDQFDEKLENYTTHFEKDFGIDKKSMVELLEAALQKPIAESNNNEILSTLKKVYLNIKQNRSE</sequence>
<dbReference type="InterPro" id="IPR007499">
    <property type="entry name" value="ERF_bacteria_virus"/>
</dbReference>
<proteinExistence type="predicted"/>